<dbReference type="AlphaFoldDB" id="A0A4R6UJ64"/>
<proteinExistence type="predicted"/>
<dbReference type="InterPro" id="IPR003382">
    <property type="entry name" value="Flavoprotein"/>
</dbReference>
<dbReference type="Pfam" id="PF02441">
    <property type="entry name" value="Flavoprotein"/>
    <property type="match status" value="1"/>
</dbReference>
<gene>
    <name evidence="2" type="ORF">EV190_12643</name>
</gene>
<feature type="domain" description="Flavoprotein" evidence="1">
    <location>
        <begin position="9"/>
        <end position="145"/>
    </location>
</feature>
<protein>
    <submittedName>
        <fullName evidence="2">Flavoprotein</fullName>
    </submittedName>
</protein>
<keyword evidence="3" id="KW-1185">Reference proteome</keyword>
<dbReference type="InterPro" id="IPR036551">
    <property type="entry name" value="Flavin_trans-like"/>
</dbReference>
<dbReference type="Proteomes" id="UP000295281">
    <property type="component" value="Unassembled WGS sequence"/>
</dbReference>
<dbReference type="GO" id="GO:0003824">
    <property type="term" value="F:catalytic activity"/>
    <property type="evidence" value="ECO:0007669"/>
    <property type="project" value="InterPro"/>
</dbReference>
<evidence type="ECO:0000259" key="1">
    <source>
        <dbReference type="Pfam" id="PF02441"/>
    </source>
</evidence>
<organism evidence="2 3">
    <name type="scientific">Actinorugispora endophytica</name>
    <dbReference type="NCBI Taxonomy" id="1605990"/>
    <lineage>
        <taxon>Bacteria</taxon>
        <taxon>Bacillati</taxon>
        <taxon>Actinomycetota</taxon>
        <taxon>Actinomycetes</taxon>
        <taxon>Streptosporangiales</taxon>
        <taxon>Nocardiopsidaceae</taxon>
        <taxon>Actinorugispora</taxon>
    </lineage>
</organism>
<evidence type="ECO:0000313" key="2">
    <source>
        <dbReference type="EMBL" id="TDQ46136.1"/>
    </source>
</evidence>
<evidence type="ECO:0000313" key="3">
    <source>
        <dbReference type="Proteomes" id="UP000295281"/>
    </source>
</evidence>
<dbReference type="RefSeq" id="WP_133743244.1">
    <property type="nucleotide sequence ID" value="NZ_SNYN01000026.1"/>
</dbReference>
<sequence length="172" mass="18464">MADQRVLYLVVSGSPAPEGLPGLVQMLQDDKWRITVLSTPMGVRFHDPDGLQELTGEPVRVDYRRPGIGNSLPPADAVLACPLTFNSVNKFAHGHADNFAIGLLCEMVGYGVPVVVVPHCKPQPASHPAFGQSLATLKSMGVTVLHNPGAPYEKRMPSWSEVQEAMRAIASA</sequence>
<reference evidence="2 3" key="1">
    <citation type="submission" date="2019-03" db="EMBL/GenBank/DDBJ databases">
        <title>Genomic Encyclopedia of Type Strains, Phase IV (KMG-IV): sequencing the most valuable type-strain genomes for metagenomic binning, comparative biology and taxonomic classification.</title>
        <authorList>
            <person name="Goeker M."/>
        </authorList>
    </citation>
    <scope>NUCLEOTIDE SEQUENCE [LARGE SCALE GENOMIC DNA]</scope>
    <source>
        <strain evidence="2 3">DSM 46770</strain>
    </source>
</reference>
<dbReference type="EMBL" id="SNYN01000026">
    <property type="protein sequence ID" value="TDQ46136.1"/>
    <property type="molecule type" value="Genomic_DNA"/>
</dbReference>
<comment type="caution">
    <text evidence="2">The sequence shown here is derived from an EMBL/GenBank/DDBJ whole genome shotgun (WGS) entry which is preliminary data.</text>
</comment>
<dbReference type="OrthoDB" id="161343at2"/>
<dbReference type="SUPFAM" id="SSF52507">
    <property type="entry name" value="Homo-oligomeric flavin-containing Cys decarboxylases, HFCD"/>
    <property type="match status" value="1"/>
</dbReference>
<accession>A0A4R6UJ64</accession>
<name>A0A4R6UJ64_9ACTN</name>
<dbReference type="Gene3D" id="3.40.50.1950">
    <property type="entry name" value="Flavin prenyltransferase-like"/>
    <property type="match status" value="1"/>
</dbReference>